<evidence type="ECO:0000313" key="9">
    <source>
        <dbReference type="EMBL" id="HIU59331.1"/>
    </source>
</evidence>
<gene>
    <name evidence="9" type="ORF">IAC57_04435</name>
</gene>
<dbReference type="PANTHER" id="PTHR43744">
    <property type="entry name" value="ABC TRANSPORTER PERMEASE PROTEIN MG189-RELATED-RELATED"/>
    <property type="match status" value="1"/>
</dbReference>
<evidence type="ECO:0000256" key="1">
    <source>
        <dbReference type="ARBA" id="ARBA00004651"/>
    </source>
</evidence>
<protein>
    <submittedName>
        <fullName evidence="9">Carbohydrate ABC transporter permease</fullName>
    </submittedName>
</protein>
<reference evidence="9" key="1">
    <citation type="submission" date="2020-10" db="EMBL/GenBank/DDBJ databases">
        <authorList>
            <person name="Gilroy R."/>
        </authorList>
    </citation>
    <scope>NUCLEOTIDE SEQUENCE</scope>
    <source>
        <strain evidence="9">11687</strain>
    </source>
</reference>
<name>A0A9D1SGI8_9FIRM</name>
<organism evidence="9 10">
    <name type="scientific">Candidatus Scatosoma pullistercoris</name>
    <dbReference type="NCBI Taxonomy" id="2840934"/>
    <lineage>
        <taxon>Bacteria</taxon>
        <taxon>Bacillati</taxon>
        <taxon>Bacillota</taxon>
        <taxon>Clostridia</taxon>
        <taxon>Candidatus Scatosoma</taxon>
    </lineage>
</organism>
<dbReference type="InterPro" id="IPR000515">
    <property type="entry name" value="MetI-like"/>
</dbReference>
<evidence type="ECO:0000313" key="10">
    <source>
        <dbReference type="Proteomes" id="UP000824081"/>
    </source>
</evidence>
<keyword evidence="3" id="KW-1003">Cell membrane</keyword>
<reference evidence="9" key="2">
    <citation type="journal article" date="2021" name="PeerJ">
        <title>Extensive microbial diversity within the chicken gut microbiome revealed by metagenomics and culture.</title>
        <authorList>
            <person name="Gilroy R."/>
            <person name="Ravi A."/>
            <person name="Getino M."/>
            <person name="Pursley I."/>
            <person name="Horton D.L."/>
            <person name="Alikhan N.F."/>
            <person name="Baker D."/>
            <person name="Gharbi K."/>
            <person name="Hall N."/>
            <person name="Watson M."/>
            <person name="Adriaenssens E.M."/>
            <person name="Foster-Nyarko E."/>
            <person name="Jarju S."/>
            <person name="Secka A."/>
            <person name="Antonio M."/>
            <person name="Oren A."/>
            <person name="Chaudhuri R.R."/>
            <person name="La Ragione R."/>
            <person name="Hildebrand F."/>
            <person name="Pallen M.J."/>
        </authorList>
    </citation>
    <scope>NUCLEOTIDE SEQUENCE</scope>
    <source>
        <strain evidence="9">11687</strain>
    </source>
</reference>
<evidence type="ECO:0000256" key="2">
    <source>
        <dbReference type="ARBA" id="ARBA00022448"/>
    </source>
</evidence>
<dbReference type="PROSITE" id="PS50928">
    <property type="entry name" value="ABC_TM1"/>
    <property type="match status" value="1"/>
</dbReference>
<comment type="similarity">
    <text evidence="7">Belongs to the binding-protein-dependent transport system permease family.</text>
</comment>
<accession>A0A9D1SGI8</accession>
<feature type="transmembrane region" description="Helical" evidence="7">
    <location>
        <begin position="127"/>
        <end position="148"/>
    </location>
</feature>
<feature type="transmembrane region" description="Helical" evidence="7">
    <location>
        <begin position="202"/>
        <end position="224"/>
    </location>
</feature>
<keyword evidence="2 7" id="KW-0813">Transport</keyword>
<dbReference type="InterPro" id="IPR035906">
    <property type="entry name" value="MetI-like_sf"/>
</dbReference>
<feature type="transmembrane region" description="Helical" evidence="7">
    <location>
        <begin position="160"/>
        <end position="181"/>
    </location>
</feature>
<dbReference type="EMBL" id="DVMZ01000117">
    <property type="protein sequence ID" value="HIU59331.1"/>
    <property type="molecule type" value="Genomic_DNA"/>
</dbReference>
<evidence type="ECO:0000259" key="8">
    <source>
        <dbReference type="PROSITE" id="PS50928"/>
    </source>
</evidence>
<evidence type="ECO:0000256" key="3">
    <source>
        <dbReference type="ARBA" id="ARBA00022475"/>
    </source>
</evidence>
<evidence type="ECO:0000256" key="4">
    <source>
        <dbReference type="ARBA" id="ARBA00022692"/>
    </source>
</evidence>
<comment type="subcellular location">
    <subcellularLocation>
        <location evidence="1 7">Cell membrane</location>
        <topology evidence="1 7">Multi-pass membrane protein</topology>
    </subcellularLocation>
</comment>
<sequence>MKKHGTKVRQSLSRKIVFTVAFFLFVLYTAYILFFFLFGVLIALKTDMQAYTADQINKRLFSWPEHPAWGNFGKAFGELAMIDSKSTFLSILWNSVWRTSGSAFLSIMASAMVCYVLVFYRSRFTRFMYNLGLFVAILPLYGSAGSMYKLLENLGLLNNPLILVADISLFGGYFFYMYATFKTLSWDYAEAAFIDGANHFQVFFKVMLPMALPGIAALFIMQFIGCWNNYESTILYMKEYPNLSYALYAYDEVKKYDANVPVYFAGVLVALIPVLALFFAFQNTIMERVYLGGLKG</sequence>
<feature type="transmembrane region" description="Helical" evidence="7">
    <location>
        <begin position="260"/>
        <end position="281"/>
    </location>
</feature>
<dbReference type="Gene3D" id="1.10.3720.10">
    <property type="entry name" value="MetI-like"/>
    <property type="match status" value="1"/>
</dbReference>
<keyword evidence="4 7" id="KW-0812">Transmembrane</keyword>
<keyword evidence="6 7" id="KW-0472">Membrane</keyword>
<dbReference type="Pfam" id="PF00528">
    <property type="entry name" value="BPD_transp_1"/>
    <property type="match status" value="1"/>
</dbReference>
<keyword evidence="5 7" id="KW-1133">Transmembrane helix</keyword>
<evidence type="ECO:0000256" key="7">
    <source>
        <dbReference type="RuleBase" id="RU363032"/>
    </source>
</evidence>
<comment type="caution">
    <text evidence="9">The sequence shown here is derived from an EMBL/GenBank/DDBJ whole genome shotgun (WGS) entry which is preliminary data.</text>
</comment>
<dbReference type="PANTHER" id="PTHR43744:SF8">
    <property type="entry name" value="SN-GLYCEROL-3-PHOSPHATE TRANSPORT SYSTEM PERMEASE PROTEIN UGPE"/>
    <property type="match status" value="1"/>
</dbReference>
<dbReference type="Proteomes" id="UP000824081">
    <property type="component" value="Unassembled WGS sequence"/>
</dbReference>
<dbReference type="AlphaFoldDB" id="A0A9D1SGI8"/>
<feature type="domain" description="ABC transmembrane type-1" evidence="8">
    <location>
        <begin position="92"/>
        <end position="281"/>
    </location>
</feature>
<feature type="transmembrane region" description="Helical" evidence="7">
    <location>
        <begin position="102"/>
        <end position="120"/>
    </location>
</feature>
<evidence type="ECO:0000256" key="6">
    <source>
        <dbReference type="ARBA" id="ARBA00023136"/>
    </source>
</evidence>
<proteinExistence type="inferred from homology"/>
<dbReference type="CDD" id="cd06261">
    <property type="entry name" value="TM_PBP2"/>
    <property type="match status" value="1"/>
</dbReference>
<feature type="transmembrane region" description="Helical" evidence="7">
    <location>
        <begin position="20"/>
        <end position="44"/>
    </location>
</feature>
<dbReference type="GO" id="GO:0055085">
    <property type="term" value="P:transmembrane transport"/>
    <property type="evidence" value="ECO:0007669"/>
    <property type="project" value="InterPro"/>
</dbReference>
<dbReference type="GO" id="GO:0005886">
    <property type="term" value="C:plasma membrane"/>
    <property type="evidence" value="ECO:0007669"/>
    <property type="project" value="UniProtKB-SubCell"/>
</dbReference>
<dbReference type="SUPFAM" id="SSF161098">
    <property type="entry name" value="MetI-like"/>
    <property type="match status" value="1"/>
</dbReference>
<evidence type="ECO:0000256" key="5">
    <source>
        <dbReference type="ARBA" id="ARBA00022989"/>
    </source>
</evidence>